<accession>A0A9N8DQA3</accession>
<evidence type="ECO:0000313" key="7">
    <source>
        <dbReference type="EMBL" id="CAB9504766.1"/>
    </source>
</evidence>
<dbReference type="Proteomes" id="UP001153069">
    <property type="component" value="Unassembled WGS sequence"/>
</dbReference>
<evidence type="ECO:0000256" key="2">
    <source>
        <dbReference type="ARBA" id="ARBA00022989"/>
    </source>
</evidence>
<feature type="transmembrane region" description="Helical" evidence="5">
    <location>
        <begin position="87"/>
        <end position="108"/>
    </location>
</feature>
<reference evidence="7" key="1">
    <citation type="submission" date="2020-06" db="EMBL/GenBank/DDBJ databases">
        <authorList>
            <consortium name="Plant Systems Biology data submission"/>
        </authorList>
    </citation>
    <scope>NUCLEOTIDE SEQUENCE</scope>
    <source>
        <strain evidence="7">D6</strain>
    </source>
</reference>
<dbReference type="GO" id="GO:0140359">
    <property type="term" value="F:ABC-type transporter activity"/>
    <property type="evidence" value="ECO:0007669"/>
    <property type="project" value="InterPro"/>
</dbReference>
<sequence>MDNDNTTAIPSNKETPEPGLAMDGTVANAIDEADTAKKEEAVGEVGRGSTARSIEDFPWQGMSYIASTPQFMLITLDLFMDTSLSPAWHYAITSIVFALALYLFSYVSMRLFRMVVWCSRKRVSIANQVVFILWLSALMQGGILGCAAYSFFDNDDRIEWGMFGLGIVWGILHPLTFSQVAELEETINNKDGKNEKKGSGVGPATAVYLVFRHHFIRAPLLSFGGILFATVHALLTTYQGAVINELSKSVTKTDANGNLKASNDKVTELAQTLVAVWAASIAAKFIFDVISSFMFARLEVWLRRVVMERGTKASSRKTTNEAEDNGLGLADYQARYASDITATVSLYDSLLKGVVINLLLIVTNFVFLAYEEWRVACVTLGFLAMGVTSGPTSLAGKNAGETQKLATSGLSMFQEAESDDPEQTKPLPAEASSRSQQIYLVQRHEDQVLKPLEKTLFRRNFFAASVDTFINFYSTFLTAIVVIAMSWEVFNGNMDGSNFLGLFFIFKQLQKPATKLSGIIKKLSKCGANLKRVNAVVLDSPSKKED</sequence>
<dbReference type="AlphaFoldDB" id="A0A9N8DQA3"/>
<dbReference type="PROSITE" id="PS50929">
    <property type="entry name" value="ABC_TM1F"/>
    <property type="match status" value="1"/>
</dbReference>
<keyword evidence="2 5" id="KW-1133">Transmembrane helix</keyword>
<gene>
    <name evidence="7" type="ORF">SEMRO_207_G086990.1</name>
</gene>
<keyword evidence="1 5" id="KW-0812">Transmembrane</keyword>
<evidence type="ECO:0000256" key="3">
    <source>
        <dbReference type="ARBA" id="ARBA00023136"/>
    </source>
</evidence>
<keyword evidence="8" id="KW-1185">Reference proteome</keyword>
<feature type="transmembrane region" description="Helical" evidence="5">
    <location>
        <begin position="470"/>
        <end position="490"/>
    </location>
</feature>
<dbReference type="EMBL" id="CAICTM010000206">
    <property type="protein sequence ID" value="CAB9504766.1"/>
    <property type="molecule type" value="Genomic_DNA"/>
</dbReference>
<organism evidence="7 8">
    <name type="scientific">Seminavis robusta</name>
    <dbReference type="NCBI Taxonomy" id="568900"/>
    <lineage>
        <taxon>Eukaryota</taxon>
        <taxon>Sar</taxon>
        <taxon>Stramenopiles</taxon>
        <taxon>Ochrophyta</taxon>
        <taxon>Bacillariophyta</taxon>
        <taxon>Bacillariophyceae</taxon>
        <taxon>Bacillariophycidae</taxon>
        <taxon>Naviculales</taxon>
        <taxon>Naviculaceae</taxon>
        <taxon>Seminavis</taxon>
    </lineage>
</organism>
<feature type="domain" description="ABC transmembrane type-1" evidence="6">
    <location>
        <begin position="223"/>
        <end position="387"/>
    </location>
</feature>
<dbReference type="GO" id="GO:0005524">
    <property type="term" value="F:ATP binding"/>
    <property type="evidence" value="ECO:0007669"/>
    <property type="project" value="InterPro"/>
</dbReference>
<proteinExistence type="predicted"/>
<evidence type="ECO:0000256" key="4">
    <source>
        <dbReference type="SAM" id="MobiDB-lite"/>
    </source>
</evidence>
<name>A0A9N8DQA3_9STRA</name>
<feature type="transmembrane region" description="Helical" evidence="5">
    <location>
        <begin position="274"/>
        <end position="296"/>
    </location>
</feature>
<feature type="compositionally biased region" description="Polar residues" evidence="4">
    <location>
        <begin position="1"/>
        <end position="13"/>
    </location>
</feature>
<protein>
    <recommendedName>
        <fullName evidence="6">ABC transmembrane type-1 domain-containing protein</fullName>
    </recommendedName>
</protein>
<evidence type="ECO:0000256" key="5">
    <source>
        <dbReference type="SAM" id="Phobius"/>
    </source>
</evidence>
<feature type="region of interest" description="Disordered" evidence="4">
    <location>
        <begin position="1"/>
        <end position="22"/>
    </location>
</feature>
<dbReference type="InterPro" id="IPR036640">
    <property type="entry name" value="ABC1_TM_sf"/>
</dbReference>
<evidence type="ECO:0000313" key="8">
    <source>
        <dbReference type="Proteomes" id="UP001153069"/>
    </source>
</evidence>
<comment type="caution">
    <text evidence="7">The sequence shown here is derived from an EMBL/GenBank/DDBJ whole genome shotgun (WGS) entry which is preliminary data.</text>
</comment>
<feature type="transmembrane region" description="Helical" evidence="5">
    <location>
        <begin position="158"/>
        <end position="177"/>
    </location>
</feature>
<feature type="transmembrane region" description="Helical" evidence="5">
    <location>
        <begin position="129"/>
        <end position="152"/>
    </location>
</feature>
<dbReference type="SUPFAM" id="SSF90123">
    <property type="entry name" value="ABC transporter transmembrane region"/>
    <property type="match status" value="2"/>
</dbReference>
<feature type="transmembrane region" description="Helical" evidence="5">
    <location>
        <begin position="220"/>
        <end position="241"/>
    </location>
</feature>
<keyword evidence="3 5" id="KW-0472">Membrane</keyword>
<dbReference type="GO" id="GO:0016020">
    <property type="term" value="C:membrane"/>
    <property type="evidence" value="ECO:0007669"/>
    <property type="project" value="InterPro"/>
</dbReference>
<dbReference type="InterPro" id="IPR011527">
    <property type="entry name" value="ABC1_TM_dom"/>
</dbReference>
<evidence type="ECO:0000256" key="1">
    <source>
        <dbReference type="ARBA" id="ARBA00022692"/>
    </source>
</evidence>
<evidence type="ECO:0000259" key="6">
    <source>
        <dbReference type="PROSITE" id="PS50929"/>
    </source>
</evidence>
<dbReference type="Gene3D" id="1.20.1560.10">
    <property type="entry name" value="ABC transporter type 1, transmembrane domain"/>
    <property type="match status" value="2"/>
</dbReference>